<dbReference type="PROSITE" id="PS01360">
    <property type="entry name" value="ZF_MYND_1"/>
    <property type="match status" value="1"/>
</dbReference>
<dbReference type="InterPro" id="IPR046824">
    <property type="entry name" value="Mss51-like_C"/>
</dbReference>
<dbReference type="SUPFAM" id="SSF144232">
    <property type="entry name" value="HIT/MYND zinc finger-like"/>
    <property type="match status" value="1"/>
</dbReference>
<organism evidence="7 8">
    <name type="scientific">Microcaecilia unicolor</name>
    <dbReference type="NCBI Taxonomy" id="1415580"/>
    <lineage>
        <taxon>Eukaryota</taxon>
        <taxon>Metazoa</taxon>
        <taxon>Chordata</taxon>
        <taxon>Craniata</taxon>
        <taxon>Vertebrata</taxon>
        <taxon>Euteleostomi</taxon>
        <taxon>Amphibia</taxon>
        <taxon>Gymnophiona</taxon>
        <taxon>Siphonopidae</taxon>
        <taxon>Microcaecilia</taxon>
    </lineage>
</organism>
<feature type="compositionally biased region" description="Basic residues" evidence="5">
    <location>
        <begin position="1"/>
        <end position="16"/>
    </location>
</feature>
<dbReference type="PANTHER" id="PTHR46920:SF1">
    <property type="entry name" value="PROTEIN MSS51 HOMOLOG, MITOCHONDRIAL-RELATED"/>
    <property type="match status" value="1"/>
</dbReference>
<dbReference type="PROSITE" id="PS50865">
    <property type="entry name" value="ZF_MYND_2"/>
    <property type="match status" value="1"/>
</dbReference>
<dbReference type="InParanoid" id="A0A6P7YZ09"/>
<evidence type="ECO:0000256" key="2">
    <source>
        <dbReference type="ARBA" id="ARBA00022771"/>
    </source>
</evidence>
<dbReference type="RefSeq" id="XP_030068505.1">
    <property type="nucleotide sequence ID" value="XM_030212645.1"/>
</dbReference>
<dbReference type="Gene3D" id="6.10.140.2220">
    <property type="match status" value="1"/>
</dbReference>
<evidence type="ECO:0000313" key="7">
    <source>
        <dbReference type="Proteomes" id="UP000515156"/>
    </source>
</evidence>
<reference evidence="8" key="1">
    <citation type="submission" date="2025-08" db="UniProtKB">
        <authorList>
            <consortium name="RefSeq"/>
        </authorList>
    </citation>
    <scope>IDENTIFICATION</scope>
</reference>
<evidence type="ECO:0000259" key="6">
    <source>
        <dbReference type="PROSITE" id="PS50865"/>
    </source>
</evidence>
<proteinExistence type="predicted"/>
<evidence type="ECO:0000313" key="8">
    <source>
        <dbReference type="RefSeq" id="XP_030068505.1"/>
    </source>
</evidence>
<feature type="region of interest" description="Disordered" evidence="5">
    <location>
        <begin position="1"/>
        <end position="22"/>
    </location>
</feature>
<dbReference type="GeneID" id="115476332"/>
<dbReference type="Pfam" id="PF20179">
    <property type="entry name" value="MSS51_C"/>
    <property type="match status" value="1"/>
</dbReference>
<dbReference type="InterPro" id="IPR002893">
    <property type="entry name" value="Znf_MYND"/>
</dbReference>
<dbReference type="InterPro" id="IPR052839">
    <property type="entry name" value="Mito_gene_expr_regulator"/>
</dbReference>
<evidence type="ECO:0000256" key="5">
    <source>
        <dbReference type="SAM" id="MobiDB-lite"/>
    </source>
</evidence>
<evidence type="ECO:0000256" key="3">
    <source>
        <dbReference type="ARBA" id="ARBA00022833"/>
    </source>
</evidence>
<feature type="domain" description="MYND-type" evidence="6">
    <location>
        <begin position="93"/>
        <end position="137"/>
    </location>
</feature>
<dbReference type="OrthoDB" id="5282002at2759"/>
<dbReference type="Pfam" id="PF01753">
    <property type="entry name" value="zf-MYND"/>
    <property type="match status" value="1"/>
</dbReference>
<keyword evidence="3" id="KW-0862">Zinc</keyword>
<dbReference type="CTD" id="118490"/>
<dbReference type="KEGG" id="muo:115476332"/>
<dbReference type="Proteomes" id="UP000515156">
    <property type="component" value="Chromosome 8"/>
</dbReference>
<gene>
    <name evidence="8" type="primary">MSS51</name>
</gene>
<dbReference type="PANTHER" id="PTHR46920">
    <property type="match status" value="1"/>
</dbReference>
<name>A0A6P7YZ09_9AMPH</name>
<dbReference type="GO" id="GO:0008270">
    <property type="term" value="F:zinc ion binding"/>
    <property type="evidence" value="ECO:0007669"/>
    <property type="project" value="UniProtKB-KW"/>
</dbReference>
<protein>
    <recommendedName>
        <fullName evidence="6">MYND-type domain-containing protein</fullName>
    </recommendedName>
</protein>
<dbReference type="FunCoup" id="A0A6P7YZ09">
    <property type="interactions" value="7"/>
</dbReference>
<dbReference type="AlphaFoldDB" id="A0A6P7YZ09"/>
<evidence type="ECO:0000256" key="4">
    <source>
        <dbReference type="PROSITE-ProRule" id="PRU00134"/>
    </source>
</evidence>
<sequence>MAQRKQRPSSKSHPSKRNPGASEALQGYYMDSLGFQAMDINVPGLSHVILQKLNMKNYEDYRSAVDGRKPATDFGIHTYFDMFQKMEDTFKFCVECKKLPASLPNPRSLRRCKRCQNVYYCSSECQRANWSGHKKFCKKLKLAAIDRLVEWLVFTGDIPFPVNPWTKHISEVRSWEEWFCMQEHLEQKLGSIMTGHYMSLLWSNAGKPKPDDGELLESIKRLTSDFLSRPLTIGFGLNAFHVDTCTGPITVHVVGASHIETLNTRISDYDELAQMFPGNQGIEVVMVGPEVTDGPIMRPPLAAFGPRGKVYLSSFKGLYHDFWETLVESQQAARPNLVVGFHPGFHASQGLTEGWFPTLLLLRDYKIPSLFTMYNEQELRYSLQILMELETNITAHGINPFASLKLEQVQSNPNKQPVYSNSHYIMFYGLSGEDEGLNLGELEEKEDKDDDEA</sequence>
<keyword evidence="2 4" id="KW-0863">Zinc-finger</keyword>
<keyword evidence="1" id="KW-0479">Metal-binding</keyword>
<accession>A0A6P7YZ09</accession>
<evidence type="ECO:0000256" key="1">
    <source>
        <dbReference type="ARBA" id="ARBA00022723"/>
    </source>
</evidence>
<keyword evidence="7" id="KW-1185">Reference proteome</keyword>